<organism evidence="12 13">
    <name type="scientific">Clostridium manihotivorum</name>
    <dbReference type="NCBI Taxonomy" id="2320868"/>
    <lineage>
        <taxon>Bacteria</taxon>
        <taxon>Bacillati</taxon>
        <taxon>Bacillota</taxon>
        <taxon>Clostridia</taxon>
        <taxon>Eubacteriales</taxon>
        <taxon>Clostridiaceae</taxon>
        <taxon>Clostridium</taxon>
    </lineage>
</organism>
<dbReference type="RefSeq" id="WP_128215347.1">
    <property type="nucleotide sequence ID" value="NZ_CP025746.1"/>
</dbReference>
<evidence type="ECO:0000256" key="4">
    <source>
        <dbReference type="ARBA" id="ARBA00023015"/>
    </source>
</evidence>
<dbReference type="Gene3D" id="6.10.250.690">
    <property type="match status" value="1"/>
</dbReference>
<dbReference type="SUPFAM" id="SSF46894">
    <property type="entry name" value="C-terminal effector domain of the bipartite response regulators"/>
    <property type="match status" value="1"/>
</dbReference>
<evidence type="ECO:0000256" key="2">
    <source>
        <dbReference type="ARBA" id="ARBA00022553"/>
    </source>
</evidence>
<evidence type="ECO:0000256" key="5">
    <source>
        <dbReference type="ARBA" id="ARBA00023125"/>
    </source>
</evidence>
<dbReference type="InterPro" id="IPR011006">
    <property type="entry name" value="CheY-like_superfamily"/>
</dbReference>
<dbReference type="KEGG" id="cmah:C1I91_25040"/>
<evidence type="ECO:0000256" key="1">
    <source>
        <dbReference type="ARBA" id="ARBA00018672"/>
    </source>
</evidence>
<evidence type="ECO:0000313" key="13">
    <source>
        <dbReference type="Proteomes" id="UP000286268"/>
    </source>
</evidence>
<dbReference type="InterPro" id="IPR001867">
    <property type="entry name" value="OmpR/PhoB-type_DNA-bd"/>
</dbReference>
<gene>
    <name evidence="12" type="ORF">C1I91_25040</name>
</gene>
<dbReference type="PROSITE" id="PS50110">
    <property type="entry name" value="RESPONSE_REGULATORY"/>
    <property type="match status" value="1"/>
</dbReference>
<dbReference type="OrthoDB" id="9790442at2"/>
<keyword evidence="3" id="KW-0902">Two-component regulatory system</keyword>
<evidence type="ECO:0000256" key="6">
    <source>
        <dbReference type="ARBA" id="ARBA00023163"/>
    </source>
</evidence>
<sequence length="238" mass="27255">MAKNILIADDEIEIVELVELYLEKEGYNIIKCFNGIDAWNILCEKSIDLAIFDIMMPGIDGYQLIKKAREKLNVPIILISAKNDFSDKILGLGLGADDYVTKPFNPLELIARVQAQLRRYYLLMGGANNKSKEAQNIVYGDIELDEESCEAFKAGRLLDLTSTEYKILSLFMKNVDKVFTKKQIFETVWEEVYYGDDNTIMVHISNLRDKIEDNPKKPEYLRTVRGLGYKFTGKSKVD</sequence>
<evidence type="ECO:0000259" key="10">
    <source>
        <dbReference type="PROSITE" id="PS50110"/>
    </source>
</evidence>
<dbReference type="GO" id="GO:0032993">
    <property type="term" value="C:protein-DNA complex"/>
    <property type="evidence" value="ECO:0007669"/>
    <property type="project" value="TreeGrafter"/>
</dbReference>
<keyword evidence="2 8" id="KW-0597">Phosphoprotein</keyword>
<dbReference type="GO" id="GO:0006355">
    <property type="term" value="P:regulation of DNA-templated transcription"/>
    <property type="evidence" value="ECO:0007669"/>
    <property type="project" value="InterPro"/>
</dbReference>
<dbReference type="FunFam" id="1.10.10.10:FF:000018">
    <property type="entry name" value="DNA-binding response regulator ResD"/>
    <property type="match status" value="1"/>
</dbReference>
<accession>A0A410E008</accession>
<evidence type="ECO:0000256" key="3">
    <source>
        <dbReference type="ARBA" id="ARBA00023012"/>
    </source>
</evidence>
<feature type="domain" description="Response regulatory" evidence="10">
    <location>
        <begin position="4"/>
        <end position="117"/>
    </location>
</feature>
<dbReference type="SMART" id="SM00448">
    <property type="entry name" value="REC"/>
    <property type="match status" value="1"/>
</dbReference>
<protein>
    <recommendedName>
        <fullName evidence="1">Stage 0 sporulation protein A homolog</fullName>
    </recommendedName>
</protein>
<reference evidence="12 13" key="1">
    <citation type="submission" date="2018-01" db="EMBL/GenBank/DDBJ databases">
        <title>Genome Sequencing and Assembly of Anaerobacter polyendosporus strain CT4.</title>
        <authorList>
            <person name="Tachaapaikoon C."/>
            <person name="Sutheeworapong S."/>
            <person name="Jenjaroenpun P."/>
            <person name="Wongsurawat T."/>
            <person name="Nookeaw I."/>
            <person name="Cheawchanlertfa P."/>
            <person name="Kosugi A."/>
            <person name="Cheevadhanarak S."/>
            <person name="Ratanakhanokchai K."/>
        </authorList>
    </citation>
    <scope>NUCLEOTIDE SEQUENCE [LARGE SCALE GENOMIC DNA]</scope>
    <source>
        <strain evidence="12 13">CT4</strain>
    </source>
</reference>
<dbReference type="AlphaFoldDB" id="A0A410E008"/>
<dbReference type="Gene3D" id="1.10.10.10">
    <property type="entry name" value="Winged helix-like DNA-binding domain superfamily/Winged helix DNA-binding domain"/>
    <property type="match status" value="1"/>
</dbReference>
<dbReference type="SUPFAM" id="SSF52172">
    <property type="entry name" value="CheY-like"/>
    <property type="match status" value="1"/>
</dbReference>
<keyword evidence="13" id="KW-1185">Reference proteome</keyword>
<dbReference type="CDD" id="cd17574">
    <property type="entry name" value="REC_OmpR"/>
    <property type="match status" value="1"/>
</dbReference>
<dbReference type="GO" id="GO:0000976">
    <property type="term" value="F:transcription cis-regulatory region binding"/>
    <property type="evidence" value="ECO:0007669"/>
    <property type="project" value="TreeGrafter"/>
</dbReference>
<evidence type="ECO:0000256" key="7">
    <source>
        <dbReference type="ARBA" id="ARBA00024867"/>
    </source>
</evidence>
<feature type="modified residue" description="4-aspartylphosphate" evidence="8">
    <location>
        <position position="53"/>
    </location>
</feature>
<dbReference type="InterPro" id="IPR001789">
    <property type="entry name" value="Sig_transdc_resp-reg_receiver"/>
</dbReference>
<dbReference type="InterPro" id="IPR039420">
    <property type="entry name" value="WalR-like"/>
</dbReference>
<dbReference type="Pfam" id="PF00072">
    <property type="entry name" value="Response_reg"/>
    <property type="match status" value="1"/>
</dbReference>
<dbReference type="Proteomes" id="UP000286268">
    <property type="component" value="Chromosome"/>
</dbReference>
<keyword evidence="5 9" id="KW-0238">DNA-binding</keyword>
<dbReference type="InterPro" id="IPR036388">
    <property type="entry name" value="WH-like_DNA-bd_sf"/>
</dbReference>
<feature type="domain" description="OmpR/PhoB-type" evidence="11">
    <location>
        <begin position="134"/>
        <end position="233"/>
    </location>
</feature>
<keyword evidence="4" id="KW-0805">Transcription regulation</keyword>
<evidence type="ECO:0000256" key="9">
    <source>
        <dbReference type="PROSITE-ProRule" id="PRU01091"/>
    </source>
</evidence>
<name>A0A410E008_9CLOT</name>
<dbReference type="SMART" id="SM00862">
    <property type="entry name" value="Trans_reg_C"/>
    <property type="match status" value="1"/>
</dbReference>
<evidence type="ECO:0000256" key="8">
    <source>
        <dbReference type="PROSITE-ProRule" id="PRU00169"/>
    </source>
</evidence>
<dbReference type="GO" id="GO:0000156">
    <property type="term" value="F:phosphorelay response regulator activity"/>
    <property type="evidence" value="ECO:0007669"/>
    <property type="project" value="TreeGrafter"/>
</dbReference>
<evidence type="ECO:0000259" key="11">
    <source>
        <dbReference type="PROSITE" id="PS51755"/>
    </source>
</evidence>
<proteinExistence type="predicted"/>
<dbReference type="GO" id="GO:0005829">
    <property type="term" value="C:cytosol"/>
    <property type="evidence" value="ECO:0007669"/>
    <property type="project" value="TreeGrafter"/>
</dbReference>
<evidence type="ECO:0000313" key="12">
    <source>
        <dbReference type="EMBL" id="QAA34634.1"/>
    </source>
</evidence>
<dbReference type="EMBL" id="CP025746">
    <property type="protein sequence ID" value="QAA34634.1"/>
    <property type="molecule type" value="Genomic_DNA"/>
</dbReference>
<dbReference type="Gene3D" id="3.40.50.2300">
    <property type="match status" value="1"/>
</dbReference>
<keyword evidence="6" id="KW-0804">Transcription</keyword>
<dbReference type="InterPro" id="IPR016032">
    <property type="entry name" value="Sig_transdc_resp-reg_C-effctor"/>
</dbReference>
<comment type="function">
    <text evidence="7">May play the central regulatory role in sporulation. It may be an element of the effector pathway responsible for the activation of sporulation genes in response to nutritional stress. Spo0A may act in concert with spo0H (a sigma factor) to control the expression of some genes that are critical to the sporulation process.</text>
</comment>
<dbReference type="PANTHER" id="PTHR48111:SF2">
    <property type="entry name" value="RESPONSE REGULATOR SAER"/>
    <property type="match status" value="1"/>
</dbReference>
<dbReference type="PANTHER" id="PTHR48111">
    <property type="entry name" value="REGULATOR OF RPOS"/>
    <property type="match status" value="1"/>
</dbReference>
<dbReference type="CDD" id="cd00383">
    <property type="entry name" value="trans_reg_C"/>
    <property type="match status" value="1"/>
</dbReference>
<dbReference type="PROSITE" id="PS51755">
    <property type="entry name" value="OMPR_PHOB"/>
    <property type="match status" value="1"/>
</dbReference>
<dbReference type="Pfam" id="PF00486">
    <property type="entry name" value="Trans_reg_C"/>
    <property type="match status" value="1"/>
</dbReference>
<feature type="DNA-binding region" description="OmpR/PhoB-type" evidence="9">
    <location>
        <begin position="134"/>
        <end position="233"/>
    </location>
</feature>